<gene>
    <name evidence="11" type="ORF">LNL84_05235</name>
</gene>
<evidence type="ECO:0000256" key="7">
    <source>
        <dbReference type="ARBA" id="ARBA00023049"/>
    </source>
</evidence>
<keyword evidence="3" id="KW-0645">Protease</keyword>
<dbReference type="GO" id="GO:0042834">
    <property type="term" value="F:peptidoglycan binding"/>
    <property type="evidence" value="ECO:0007669"/>
    <property type="project" value="InterPro"/>
</dbReference>
<dbReference type="CDD" id="cd12797">
    <property type="entry name" value="M23_peptidase"/>
    <property type="match status" value="1"/>
</dbReference>
<keyword evidence="6" id="KW-0862">Zinc</keyword>
<evidence type="ECO:0000256" key="4">
    <source>
        <dbReference type="ARBA" id="ARBA00022723"/>
    </source>
</evidence>
<dbReference type="InterPro" id="IPR018392">
    <property type="entry name" value="LysM"/>
</dbReference>
<evidence type="ECO:0000256" key="3">
    <source>
        <dbReference type="ARBA" id="ARBA00022670"/>
    </source>
</evidence>
<dbReference type="GO" id="GO:0030313">
    <property type="term" value="C:cell envelope"/>
    <property type="evidence" value="ECO:0007669"/>
    <property type="project" value="UniProtKB-SubCell"/>
</dbReference>
<protein>
    <submittedName>
        <fullName evidence="11">Peptidoglycan DD-metalloendopeptidase family protein</fullName>
    </submittedName>
</protein>
<keyword evidence="9" id="KW-0472">Membrane</keyword>
<dbReference type="Pfam" id="PF04225">
    <property type="entry name" value="LysM_OapA"/>
    <property type="match status" value="1"/>
</dbReference>
<dbReference type="GO" id="GO:0006508">
    <property type="term" value="P:proteolysis"/>
    <property type="evidence" value="ECO:0007669"/>
    <property type="project" value="UniProtKB-KW"/>
</dbReference>
<evidence type="ECO:0000256" key="2">
    <source>
        <dbReference type="ARBA" id="ARBA00004196"/>
    </source>
</evidence>
<dbReference type="Pfam" id="PF19425">
    <property type="entry name" value="Csd3_N2"/>
    <property type="match status" value="1"/>
</dbReference>
<keyword evidence="9" id="KW-0812">Transmembrane</keyword>
<keyword evidence="5" id="KW-0378">Hydrolase</keyword>
<keyword evidence="4" id="KW-0479">Metal-binding</keyword>
<dbReference type="AlphaFoldDB" id="A0A9X1W9P6"/>
<name>A0A9X1W9P6_9VIBR</name>
<proteinExistence type="predicted"/>
<dbReference type="GO" id="GO:0046872">
    <property type="term" value="F:metal ion binding"/>
    <property type="evidence" value="ECO:0007669"/>
    <property type="project" value="UniProtKB-KW"/>
</dbReference>
<dbReference type="Gene3D" id="2.70.70.10">
    <property type="entry name" value="Glucose Permease (Domain IIA)"/>
    <property type="match status" value="1"/>
</dbReference>
<evidence type="ECO:0000256" key="9">
    <source>
        <dbReference type="SAM" id="Phobius"/>
    </source>
</evidence>
<dbReference type="GO" id="GO:0004222">
    <property type="term" value="F:metalloendopeptidase activity"/>
    <property type="evidence" value="ECO:0007669"/>
    <property type="project" value="TreeGrafter"/>
</dbReference>
<dbReference type="FunFam" id="2.70.70.10:FF:000002">
    <property type="entry name" value="Murein DD-endopeptidase MepM"/>
    <property type="match status" value="1"/>
</dbReference>
<dbReference type="Pfam" id="PF01551">
    <property type="entry name" value="Peptidase_M23"/>
    <property type="match status" value="1"/>
</dbReference>
<accession>A0A9X1W9P6</accession>
<organism evidence="11 12">
    <name type="scientific">Vibrio gelatinilyticus</name>
    <dbReference type="NCBI Taxonomy" id="2893468"/>
    <lineage>
        <taxon>Bacteria</taxon>
        <taxon>Pseudomonadati</taxon>
        <taxon>Pseudomonadota</taxon>
        <taxon>Gammaproteobacteria</taxon>
        <taxon>Vibrionales</taxon>
        <taxon>Vibrionaceae</taxon>
        <taxon>Vibrio</taxon>
    </lineage>
</organism>
<keyword evidence="9" id="KW-1133">Transmembrane helix</keyword>
<dbReference type="InterPro" id="IPR016047">
    <property type="entry name" value="M23ase_b-sheet_dom"/>
</dbReference>
<feature type="transmembrane region" description="Helical" evidence="9">
    <location>
        <begin position="62"/>
        <end position="82"/>
    </location>
</feature>
<feature type="domain" description="LysM" evidence="10">
    <location>
        <begin position="120"/>
        <end position="168"/>
    </location>
</feature>
<evidence type="ECO:0000256" key="1">
    <source>
        <dbReference type="ARBA" id="ARBA00001947"/>
    </source>
</evidence>
<evidence type="ECO:0000313" key="11">
    <source>
        <dbReference type="EMBL" id="MCJ2376234.1"/>
    </source>
</evidence>
<dbReference type="EMBL" id="JAJNNZ010000003">
    <property type="protein sequence ID" value="MCJ2376234.1"/>
    <property type="molecule type" value="Genomic_DNA"/>
</dbReference>
<dbReference type="InterPro" id="IPR050570">
    <property type="entry name" value="Cell_wall_metabolism_enzyme"/>
</dbReference>
<dbReference type="Proteomes" id="UP001139488">
    <property type="component" value="Unassembled WGS sequence"/>
</dbReference>
<dbReference type="SUPFAM" id="SSF51261">
    <property type="entry name" value="Duplicated hybrid motif"/>
    <property type="match status" value="1"/>
</dbReference>
<evidence type="ECO:0000313" key="12">
    <source>
        <dbReference type="Proteomes" id="UP001139488"/>
    </source>
</evidence>
<sequence length="477" mass="54271">MPRFLHSGYIFYVNFPRQWMNFFLETYNLNALFLGCIGNIVHSDPSAHQRKDSAISRSRKKIRIGLIAALPLLAAAVFYQSFSGHNLSKTVDLQIRSDSVAQSTVVFEQELETTIKHPKFEYTVQRGDSLSEIFEQLGFSYRELMSIMETDLDYLLLDTIRPGDELRFWQDDDNKSLLKMELSLNIAEKAVYQRLDDGSYEFKDISIPGDWKTQALIGEIHGSFSSSANKQGLSAREIDQVVTLLKDKLSFTRDLRASDRFEVVKTKQFVEGIATGNSELQAIKIYNRGKVYSAFLHTDGQYYDADGNSLQRAFQRYPVSRNYRISSNFNPRRLHPVTKRVSPHNGTDFATPTGTSVYTTGDGVVSMVRNHPYAGKYIVVDHGGPYKTRYLHLSKTLVKKGQKVSRGQRIGLSGATGRVTGPHLHYELISRGRPVNAMKANIPMAQSVPKKELNQFFARRDEWESLLKNEELKLAKR</sequence>
<keyword evidence="7" id="KW-0482">Metalloprotease</keyword>
<keyword evidence="12" id="KW-1185">Reference proteome</keyword>
<dbReference type="Gene3D" id="3.10.450.350">
    <property type="match status" value="2"/>
</dbReference>
<dbReference type="PANTHER" id="PTHR21666">
    <property type="entry name" value="PEPTIDASE-RELATED"/>
    <property type="match status" value="1"/>
</dbReference>
<dbReference type="RefSeq" id="WP_244355675.1">
    <property type="nucleotide sequence ID" value="NZ_JAJNNZ010000003.1"/>
</dbReference>
<dbReference type="InterPro" id="IPR011055">
    <property type="entry name" value="Dup_hybrid_motif"/>
</dbReference>
<evidence type="ECO:0000256" key="8">
    <source>
        <dbReference type="ARBA" id="ARBA00060568"/>
    </source>
</evidence>
<dbReference type="CDD" id="cd00118">
    <property type="entry name" value="LysM"/>
    <property type="match status" value="1"/>
</dbReference>
<reference evidence="11" key="1">
    <citation type="submission" date="2021-11" db="EMBL/GenBank/DDBJ databases">
        <title>Vibrio ZSDE26 sp. nov. and Vibrio ZSDZ34 sp. nov., isolated from coastal seawater in Qingdao.</title>
        <authorList>
            <person name="Zhang P."/>
        </authorList>
    </citation>
    <scope>NUCLEOTIDE SEQUENCE</scope>
    <source>
        <strain evidence="11">ZSDZ34</strain>
    </source>
</reference>
<evidence type="ECO:0000259" key="10">
    <source>
        <dbReference type="PROSITE" id="PS51782"/>
    </source>
</evidence>
<comment type="pathway">
    <text evidence="8">Cell wall degradation; peptidoglycan degradation.</text>
</comment>
<comment type="caution">
    <text evidence="11">The sequence shown here is derived from an EMBL/GenBank/DDBJ whole genome shotgun (WGS) entry which is preliminary data.</text>
</comment>
<dbReference type="InterPro" id="IPR045834">
    <property type="entry name" value="Csd3_N2"/>
</dbReference>
<comment type="subcellular location">
    <subcellularLocation>
        <location evidence="2">Cell envelope</location>
    </subcellularLocation>
</comment>
<feature type="transmembrane region" description="Helical" evidence="9">
    <location>
        <begin position="20"/>
        <end position="41"/>
    </location>
</feature>
<evidence type="ECO:0000256" key="5">
    <source>
        <dbReference type="ARBA" id="ARBA00022801"/>
    </source>
</evidence>
<dbReference type="InterPro" id="IPR007340">
    <property type="entry name" value="LysM_Opacity-associatedA"/>
</dbReference>
<evidence type="ECO:0000256" key="6">
    <source>
        <dbReference type="ARBA" id="ARBA00022833"/>
    </source>
</evidence>
<comment type="cofactor">
    <cofactor evidence="1">
        <name>Zn(2+)</name>
        <dbReference type="ChEBI" id="CHEBI:29105"/>
    </cofactor>
</comment>
<dbReference type="PROSITE" id="PS51782">
    <property type="entry name" value="LYSM"/>
    <property type="match status" value="1"/>
</dbReference>
<dbReference type="PANTHER" id="PTHR21666:SF292">
    <property type="entry name" value="MUREIN DD-ENDOPEPTIDASE MEPM"/>
    <property type="match status" value="1"/>
</dbReference>